<dbReference type="SUPFAM" id="SSF81296">
    <property type="entry name" value="E set domains"/>
    <property type="match status" value="1"/>
</dbReference>
<dbReference type="InterPro" id="IPR000801">
    <property type="entry name" value="Esterase-like"/>
</dbReference>
<sequence length="689" mass="79215">MKTNFTIILIAFLFFSCKTEKKAATTKVATIVINTLPPDHDFNKDIYISGDFEGWSGGKTEFKLERKDKTYSITLPKQQKTINFKFTLGNWDSVETDLNGEMMENRSYTFSEISETVTFAVQNWASQKTAQGISTKQPNVETFEENFNIPQLNRTRKISVYLPPNYEASTKSYPVLYMHDGQNVFDKATSYSGEWEVDETLNKLHQTHGLDLIVIAIDNSENRMQEYTAWENKEFGKSEGKQYVDFIANTLKPAIDKKYRTKSDSKNTAIMGSSMGGLISQYAVFQYPNVFGKAGIFSPSFWFSDKIIPFTKSRIAKAKNSKLYYVMGEKEGGNMVIDMQKIIHILETNNFSKTNLNSKFAPNGTHSEAFWRSEFEEAILWLFSENIQQKNIDLKPMMKEVTTAKLASGKLMRAVDFPSNYVKPRTVEVWLPTNYSATKKYNVVYMHDGQNLFDATTTWNNQEWKIDETAAKLMNEGKVHDFIVVAIYSAPGLRWQDYFPQKAFGYMNATTQEEIRATSKKNNFSLEFNGDDYLKFLTEELKPYIDQTFATKTEREHTFIAGSSMGGLISMYAICEYPEIFGGTACLSTHWIGMMPVEDNPFPTAIFEYMEENLPSPATHKFYFDYGTKTLDQHYIQYAEKIDVIFRKKGYTSENYKNLVFEGADHSEISWQKRLHIPFTFLLKAPNGH</sequence>
<evidence type="ECO:0000313" key="2">
    <source>
        <dbReference type="Proteomes" id="UP000464657"/>
    </source>
</evidence>
<dbReference type="GO" id="GO:0045493">
    <property type="term" value="P:xylan catabolic process"/>
    <property type="evidence" value="ECO:0007669"/>
    <property type="project" value="UniProtKB-KW"/>
</dbReference>
<dbReference type="InterPro" id="IPR029058">
    <property type="entry name" value="AB_hydrolase_fold"/>
</dbReference>
<keyword evidence="1" id="KW-0119">Carbohydrate metabolism</keyword>
<accession>A0A7L4ZMG5</accession>
<organism evidence="1 2">
    <name type="scientific">Kordia antarctica</name>
    <dbReference type="NCBI Taxonomy" id="1218801"/>
    <lineage>
        <taxon>Bacteria</taxon>
        <taxon>Pseudomonadati</taxon>
        <taxon>Bacteroidota</taxon>
        <taxon>Flavobacteriia</taxon>
        <taxon>Flavobacteriales</taxon>
        <taxon>Flavobacteriaceae</taxon>
        <taxon>Kordia</taxon>
    </lineage>
</organism>
<protein>
    <submittedName>
        <fullName evidence="1">Endo-1,4-beta-xylanase/feruloyl esterase</fullName>
    </submittedName>
</protein>
<dbReference type="AlphaFoldDB" id="A0A7L4ZMG5"/>
<keyword evidence="1" id="KW-0326">Glycosidase</keyword>
<dbReference type="Gene3D" id="3.40.50.1820">
    <property type="entry name" value="alpha/beta hydrolase"/>
    <property type="match status" value="2"/>
</dbReference>
<dbReference type="RefSeq" id="WP_160130378.1">
    <property type="nucleotide sequence ID" value="NZ_CP019288.1"/>
</dbReference>
<evidence type="ECO:0000313" key="1">
    <source>
        <dbReference type="EMBL" id="QHI37785.1"/>
    </source>
</evidence>
<dbReference type="InterPro" id="IPR013783">
    <property type="entry name" value="Ig-like_fold"/>
</dbReference>
<dbReference type="KEGG" id="kan:IMCC3317_31670"/>
<keyword evidence="1" id="KW-0858">Xylan degradation</keyword>
<keyword evidence="1" id="KW-0378">Hydrolase</keyword>
<gene>
    <name evidence="1" type="ORF">IMCC3317_31670</name>
</gene>
<dbReference type="EMBL" id="CP019288">
    <property type="protein sequence ID" value="QHI37785.1"/>
    <property type="molecule type" value="Genomic_DNA"/>
</dbReference>
<dbReference type="PANTHER" id="PTHR48098">
    <property type="entry name" value="ENTEROCHELIN ESTERASE-RELATED"/>
    <property type="match status" value="1"/>
</dbReference>
<dbReference type="Pfam" id="PF00756">
    <property type="entry name" value="Esterase"/>
    <property type="match status" value="2"/>
</dbReference>
<proteinExistence type="predicted"/>
<dbReference type="OrthoDB" id="9784036at2"/>
<dbReference type="Proteomes" id="UP000464657">
    <property type="component" value="Chromosome"/>
</dbReference>
<name>A0A7L4ZMG5_9FLAO</name>
<keyword evidence="1" id="KW-0624">Polysaccharide degradation</keyword>
<dbReference type="GO" id="GO:0016798">
    <property type="term" value="F:hydrolase activity, acting on glycosyl bonds"/>
    <property type="evidence" value="ECO:0007669"/>
    <property type="project" value="UniProtKB-KW"/>
</dbReference>
<dbReference type="InterPro" id="IPR014756">
    <property type="entry name" value="Ig_E-set"/>
</dbReference>
<keyword evidence="2" id="KW-1185">Reference proteome</keyword>
<dbReference type="InterPro" id="IPR050583">
    <property type="entry name" value="Mycobacterial_A85_antigen"/>
</dbReference>
<dbReference type="PANTHER" id="PTHR48098:SF6">
    <property type="entry name" value="FERRI-BACILLIBACTIN ESTERASE BESA"/>
    <property type="match status" value="1"/>
</dbReference>
<dbReference type="Gene3D" id="2.60.40.10">
    <property type="entry name" value="Immunoglobulins"/>
    <property type="match status" value="1"/>
</dbReference>
<dbReference type="SUPFAM" id="SSF53474">
    <property type="entry name" value="alpha/beta-Hydrolases"/>
    <property type="match status" value="2"/>
</dbReference>
<reference evidence="1 2" key="1">
    <citation type="journal article" date="2013" name="Int. J. Syst. Evol. Microbiol.">
        <title>Kordia antarctica sp. nov., isolated from Antarctic seawater.</title>
        <authorList>
            <person name="Baek K."/>
            <person name="Choi A."/>
            <person name="Kang I."/>
            <person name="Lee K."/>
            <person name="Cho J.C."/>
        </authorList>
    </citation>
    <scope>NUCLEOTIDE SEQUENCE [LARGE SCALE GENOMIC DNA]</scope>
    <source>
        <strain evidence="1 2">IMCC3317</strain>
    </source>
</reference>
<dbReference type="PROSITE" id="PS51257">
    <property type="entry name" value="PROKAR_LIPOPROTEIN"/>
    <property type="match status" value="1"/>
</dbReference>